<name>A0ABD1Z864_9MARC</name>
<protein>
    <recommendedName>
        <fullName evidence="3">Apoptosis regulatory protein Siva</fullName>
    </recommendedName>
</protein>
<organism evidence="1 2">
    <name type="scientific">Riccia fluitans</name>
    <dbReference type="NCBI Taxonomy" id="41844"/>
    <lineage>
        <taxon>Eukaryota</taxon>
        <taxon>Viridiplantae</taxon>
        <taxon>Streptophyta</taxon>
        <taxon>Embryophyta</taxon>
        <taxon>Marchantiophyta</taxon>
        <taxon>Marchantiopsida</taxon>
        <taxon>Marchantiidae</taxon>
        <taxon>Marchantiales</taxon>
        <taxon>Ricciaceae</taxon>
        <taxon>Riccia</taxon>
    </lineage>
</organism>
<evidence type="ECO:0000313" key="2">
    <source>
        <dbReference type="Proteomes" id="UP001605036"/>
    </source>
</evidence>
<sequence>MVGAKREFPFEVVRRRAAKALKEDFLSIYEVTLNKLKHGALASSQRGLGDENCGDSPDNNGFDVNCEKEVPVESSSEGSSRCYLCNAKISETALCFHCTRACCGNCTRRCDGCEAFFCSVCCTADYGQRDDRSFCFECKSCNDGHVTRVQASVLSDQDVKVLGMPLSSRSRQSTLDHLLHCSQRVEENQSCSMEVA</sequence>
<gene>
    <name evidence="1" type="ORF">R1flu_011287</name>
</gene>
<comment type="caution">
    <text evidence="1">The sequence shown here is derived from an EMBL/GenBank/DDBJ whole genome shotgun (WGS) entry which is preliminary data.</text>
</comment>
<accession>A0ABD1Z864</accession>
<evidence type="ECO:0000313" key="1">
    <source>
        <dbReference type="EMBL" id="KAL2643700.1"/>
    </source>
</evidence>
<dbReference type="AlphaFoldDB" id="A0ABD1Z864"/>
<dbReference type="EMBL" id="JBHFFA010000002">
    <property type="protein sequence ID" value="KAL2643700.1"/>
    <property type="molecule type" value="Genomic_DNA"/>
</dbReference>
<reference evidence="1 2" key="1">
    <citation type="submission" date="2024-09" db="EMBL/GenBank/DDBJ databases">
        <title>Chromosome-scale assembly of Riccia fluitans.</title>
        <authorList>
            <person name="Paukszto L."/>
            <person name="Sawicki J."/>
            <person name="Karawczyk K."/>
            <person name="Piernik-Szablinska J."/>
            <person name="Szczecinska M."/>
            <person name="Mazdziarz M."/>
        </authorList>
    </citation>
    <scope>NUCLEOTIDE SEQUENCE [LARGE SCALE GENOMIC DNA]</scope>
    <source>
        <strain evidence="1">Rf_01</strain>
        <tissue evidence="1">Aerial parts of the thallus</tissue>
    </source>
</reference>
<dbReference type="Proteomes" id="UP001605036">
    <property type="component" value="Unassembled WGS sequence"/>
</dbReference>
<proteinExistence type="predicted"/>
<dbReference type="InterPro" id="IPR022773">
    <property type="entry name" value="Siva"/>
</dbReference>
<dbReference type="Pfam" id="PF05458">
    <property type="entry name" value="Siva"/>
    <property type="match status" value="1"/>
</dbReference>
<keyword evidence="2" id="KW-1185">Reference proteome</keyword>
<evidence type="ECO:0008006" key="3">
    <source>
        <dbReference type="Google" id="ProtNLM"/>
    </source>
</evidence>